<gene>
    <name evidence="2" type="ORF">G7Y89_g14022</name>
</gene>
<comment type="caution">
    <text evidence="2">The sequence shown here is derived from an EMBL/GenBank/DDBJ whole genome shotgun (WGS) entry which is preliminary data.</text>
</comment>
<name>A0A8H4R7F0_9HELO</name>
<dbReference type="Proteomes" id="UP000566819">
    <property type="component" value="Unassembled WGS sequence"/>
</dbReference>
<proteinExistence type="predicted"/>
<reference evidence="2 3" key="1">
    <citation type="submission" date="2020-03" db="EMBL/GenBank/DDBJ databases">
        <title>Draft Genome Sequence of Cudoniella acicularis.</title>
        <authorList>
            <person name="Buettner E."/>
            <person name="Kellner H."/>
        </authorList>
    </citation>
    <scope>NUCLEOTIDE SEQUENCE [LARGE SCALE GENOMIC DNA]</scope>
    <source>
        <strain evidence="2 3">DSM 108380</strain>
    </source>
</reference>
<evidence type="ECO:0000313" key="2">
    <source>
        <dbReference type="EMBL" id="KAF4624151.1"/>
    </source>
</evidence>
<feature type="compositionally biased region" description="Polar residues" evidence="1">
    <location>
        <begin position="21"/>
        <end position="37"/>
    </location>
</feature>
<dbReference type="EMBL" id="JAAMPI010001754">
    <property type="protein sequence ID" value="KAF4624151.1"/>
    <property type="molecule type" value="Genomic_DNA"/>
</dbReference>
<feature type="region of interest" description="Disordered" evidence="1">
    <location>
        <begin position="21"/>
        <end position="40"/>
    </location>
</feature>
<accession>A0A8H4R7F0</accession>
<protein>
    <submittedName>
        <fullName evidence="2">Uncharacterized protein</fullName>
    </submittedName>
</protein>
<sequence>MIFQNSSWQWQCDRISEAHTQRTSTNFRSHNMQCNSGSEKRSLKATYNPVISLNLNSSSSKQLKPRMKPINRASQRPAASLLQVKIRLHYFLRNLRRASN</sequence>
<evidence type="ECO:0000256" key="1">
    <source>
        <dbReference type="SAM" id="MobiDB-lite"/>
    </source>
</evidence>
<evidence type="ECO:0000313" key="3">
    <source>
        <dbReference type="Proteomes" id="UP000566819"/>
    </source>
</evidence>
<organism evidence="2 3">
    <name type="scientific">Cudoniella acicularis</name>
    <dbReference type="NCBI Taxonomy" id="354080"/>
    <lineage>
        <taxon>Eukaryota</taxon>
        <taxon>Fungi</taxon>
        <taxon>Dikarya</taxon>
        <taxon>Ascomycota</taxon>
        <taxon>Pezizomycotina</taxon>
        <taxon>Leotiomycetes</taxon>
        <taxon>Helotiales</taxon>
        <taxon>Tricladiaceae</taxon>
        <taxon>Cudoniella</taxon>
    </lineage>
</organism>
<dbReference type="AlphaFoldDB" id="A0A8H4R7F0"/>
<keyword evidence="3" id="KW-1185">Reference proteome</keyword>